<protein>
    <recommendedName>
        <fullName evidence="13">MADS-box domain-containing protein</fullName>
    </recommendedName>
</protein>
<evidence type="ECO:0000256" key="11">
    <source>
        <dbReference type="ARBA" id="ARBA00023242"/>
    </source>
</evidence>
<dbReference type="GO" id="GO:0047499">
    <property type="term" value="F:calcium-independent phospholipase A2 activity"/>
    <property type="evidence" value="ECO:0007669"/>
    <property type="project" value="TreeGrafter"/>
</dbReference>
<keyword evidence="6" id="KW-0442">Lipid degradation</keyword>
<dbReference type="Gene3D" id="3.40.1090.10">
    <property type="entry name" value="Cytosolic phospholipase A2 catalytic domain"/>
    <property type="match status" value="1"/>
</dbReference>
<feature type="transmembrane region" description="Helical" evidence="12">
    <location>
        <begin position="1264"/>
        <end position="1286"/>
    </location>
</feature>
<evidence type="ECO:0000256" key="2">
    <source>
        <dbReference type="ARBA" id="ARBA00022723"/>
    </source>
</evidence>
<dbReference type="CDD" id="cd07199">
    <property type="entry name" value="Pat17_PNPLA8_PNPLA9_like"/>
    <property type="match status" value="1"/>
</dbReference>
<evidence type="ECO:0000256" key="5">
    <source>
        <dbReference type="ARBA" id="ARBA00022833"/>
    </source>
</evidence>
<dbReference type="GO" id="GO:0019369">
    <property type="term" value="P:arachidonate metabolic process"/>
    <property type="evidence" value="ECO:0007669"/>
    <property type="project" value="TreeGrafter"/>
</dbReference>
<keyword evidence="12" id="KW-0812">Transmembrane</keyword>
<dbReference type="InterPro" id="IPR016035">
    <property type="entry name" value="Acyl_Trfase/lysoPLipase"/>
</dbReference>
<keyword evidence="7" id="KW-0805">Transcription regulation</keyword>
<feature type="transmembrane region" description="Helical" evidence="12">
    <location>
        <begin position="1232"/>
        <end position="1252"/>
    </location>
</feature>
<evidence type="ECO:0000256" key="7">
    <source>
        <dbReference type="ARBA" id="ARBA00023015"/>
    </source>
</evidence>
<evidence type="ECO:0000259" key="13">
    <source>
        <dbReference type="PROSITE" id="PS50066"/>
    </source>
</evidence>
<dbReference type="GO" id="GO:0046983">
    <property type="term" value="F:protein dimerization activity"/>
    <property type="evidence" value="ECO:0007669"/>
    <property type="project" value="InterPro"/>
</dbReference>
<dbReference type="InterPro" id="IPR002100">
    <property type="entry name" value="TF_MADSbox"/>
</dbReference>
<dbReference type="EMBL" id="CAJVNV010000644">
    <property type="protein sequence ID" value="CAG8336758.1"/>
    <property type="molecule type" value="Genomic_DNA"/>
</dbReference>
<evidence type="ECO:0000256" key="3">
    <source>
        <dbReference type="ARBA" id="ARBA00022771"/>
    </source>
</evidence>
<dbReference type="GO" id="GO:0016042">
    <property type="term" value="P:lipid catabolic process"/>
    <property type="evidence" value="ECO:0007669"/>
    <property type="project" value="UniProtKB-KW"/>
</dbReference>
<dbReference type="PANTHER" id="PTHR24185">
    <property type="entry name" value="CALCIUM-INDEPENDENT PHOSPHOLIPASE A2-GAMMA"/>
    <property type="match status" value="1"/>
</dbReference>
<evidence type="ECO:0000313" key="15">
    <source>
        <dbReference type="Proteomes" id="UP001153461"/>
    </source>
</evidence>
<sequence length="1341" mass="151048">MQNSIDIGWLDVGTREDSTFAIQDNGRLRRVVSELCDQDRQYPSLCVFLGGKTKNHALQRLYPLNNIKRHDSEAPIKLRYDVASLQSRRPVLLADGDIPSNDKLYPAKRLDAGVGHPVHWNNYSAAKILLVLWSQLIFVFTDVVCIFIDDAACLEKVVNFLVSCLQLRSTSSFSSQHLPRAIFIYSPSVIKERGVSGLGLLYRRIQESGYNDLSGLFSSSIYLYLQDNDFSDITRFQRIKASITEQVDTISSIRQENRDRPNGTHLIALFQAAIQHTLEDISHPFDFVKATRKDRPVSSCIEPHLAHYLEIGHRANLPLSGLAATISSALFLDHYVPEMLAINPRMVFGTLYRSVVITAYRSSKALWPNMCPTKESDLVEFHFSRLYKRFSENAVSSANLRKEELKSFSGQLCRMRSNRICLVCLLRSAQHVLACGHTVCDRCAQVFGSPTPGLEYQFTIKGCLYCLYQRPLVVDVLPPTMSPTILAIDGGGVRGVIPLEFLLLVQEHLRPCAIQDVVDLALGTSSGKSATLWRKHSFSESGNLIKDIVGGLIALGLFAMTWDVTHCSERFNTLARRIFHERRPSILPLLLRQVFGFISVFGDMAKWVKWLLHDSCYDSQVFDAALKSAFGERRRIFGATREDPPGPRRSGPKVGVVTTSISRDTSTFVIGNFNVAHDSGDENRKATAAAPFFFTPADLQGIGSFQDGGLKYNFAGEIAHQVSHQIWPTAMGSTRMLSLGTGKAQSNEQTPHFRHIFRDSFVRRGFDAWMSTMETDSDWRKWRSRLDDSVKSDSHRLDVPLGNAPHAIDAVEAMEDYRDLVILHIGSGRMARDAATTLLVSRFFFVVDSLPENTATPFWCRGSVRCKGPARMVILALENLYPDGLSYVSDCGLIDRFGGLDSLCPLCGCYSRSVTFLARHLEYKVNIYLQTSSKRRWRISGFPESVASFVSRQGLRSSFGQDNHGYPCRQPCQSCDVIRNPVRGRRLMGGPDPYRNSRVKFARRSQTLKAKAHELAKFCDADVYLVFNHQRGSFVYNSVEDRSWPPNDKQLYPNLERTNFSKMEGLPESPESNLSRLTRYFATRLEHFRLLEDLYRDMDPANVVADEEALQIKSGEYVAGFLKDQRLPSILQPVQLTNANMATQSPSHPDTQVVGPTYEPFESSYMRMIMEADGISWQDNVLASTAHWILLAGYLVIPGTFTSLQKSNTIHNGLADNEAGEWILNTIQNPPLLATACVLFVSGLAIMSWLFWEYRGNYIWLTNRIFVPTLLNALAGFLTTIISLYTAHDGDWSIMVLLTVITSGLSVACSLILLYIYKFGKLERLKQEHNLMFRNEQPLHV</sequence>
<dbReference type="Proteomes" id="UP001153461">
    <property type="component" value="Unassembled WGS sequence"/>
</dbReference>
<dbReference type="GO" id="GO:0005634">
    <property type="term" value="C:nucleus"/>
    <property type="evidence" value="ECO:0007669"/>
    <property type="project" value="UniProtKB-SubCell"/>
</dbReference>
<dbReference type="GO" id="GO:0045944">
    <property type="term" value="P:positive regulation of transcription by RNA polymerase II"/>
    <property type="evidence" value="ECO:0007669"/>
    <property type="project" value="UniProtKB-ARBA"/>
</dbReference>
<comment type="subcellular location">
    <subcellularLocation>
        <location evidence="1">Nucleus</location>
    </subcellularLocation>
</comment>
<accession>A0A9W4ITL5</accession>
<keyword evidence="12" id="KW-1133">Transmembrane helix</keyword>
<dbReference type="GO" id="GO:0008270">
    <property type="term" value="F:zinc ion binding"/>
    <property type="evidence" value="ECO:0007669"/>
    <property type="project" value="UniProtKB-KW"/>
</dbReference>
<evidence type="ECO:0000256" key="8">
    <source>
        <dbReference type="ARBA" id="ARBA00023098"/>
    </source>
</evidence>
<evidence type="ECO:0000313" key="14">
    <source>
        <dbReference type="EMBL" id="CAG8336758.1"/>
    </source>
</evidence>
<comment type="caution">
    <text evidence="14">The sequence shown here is derived from an EMBL/GenBank/DDBJ whole genome shotgun (WGS) entry which is preliminary data.</text>
</comment>
<feature type="domain" description="MADS-box" evidence="13">
    <location>
        <begin position="981"/>
        <end position="1041"/>
    </location>
</feature>
<reference evidence="14" key="1">
    <citation type="submission" date="2021-07" db="EMBL/GenBank/DDBJ databases">
        <authorList>
            <person name="Branca A.L. A."/>
        </authorList>
    </citation>
    <scope>NUCLEOTIDE SEQUENCE</scope>
</reference>
<dbReference type="InterPro" id="IPR036879">
    <property type="entry name" value="TF_MADSbox_sf"/>
</dbReference>
<keyword evidence="3" id="KW-0863">Zinc-finger</keyword>
<dbReference type="PROSITE" id="PS50066">
    <property type="entry name" value="MADS_BOX_2"/>
    <property type="match status" value="1"/>
</dbReference>
<keyword evidence="8" id="KW-0443">Lipid metabolism</keyword>
<evidence type="ECO:0000256" key="9">
    <source>
        <dbReference type="ARBA" id="ARBA00023125"/>
    </source>
</evidence>
<evidence type="ECO:0000256" key="4">
    <source>
        <dbReference type="ARBA" id="ARBA00022801"/>
    </source>
</evidence>
<dbReference type="Pfam" id="PF01734">
    <property type="entry name" value="Patatin"/>
    <property type="match status" value="1"/>
</dbReference>
<dbReference type="GO" id="GO:0016020">
    <property type="term" value="C:membrane"/>
    <property type="evidence" value="ECO:0007669"/>
    <property type="project" value="TreeGrafter"/>
</dbReference>
<keyword evidence="12" id="KW-0472">Membrane</keyword>
<dbReference type="InterPro" id="IPR017907">
    <property type="entry name" value="Znf_RING_CS"/>
</dbReference>
<dbReference type="InterPro" id="IPR002641">
    <property type="entry name" value="PNPLA_dom"/>
</dbReference>
<dbReference type="SUPFAM" id="SSF55455">
    <property type="entry name" value="SRF-like"/>
    <property type="match status" value="1"/>
</dbReference>
<evidence type="ECO:0000256" key="6">
    <source>
        <dbReference type="ARBA" id="ARBA00022963"/>
    </source>
</evidence>
<dbReference type="SUPFAM" id="SSF52151">
    <property type="entry name" value="FabD/lysophospholipase-like"/>
    <property type="match status" value="1"/>
</dbReference>
<keyword evidence="10" id="KW-0804">Transcription</keyword>
<proteinExistence type="predicted"/>
<dbReference type="GO" id="GO:0003677">
    <property type="term" value="F:DNA binding"/>
    <property type="evidence" value="ECO:0007669"/>
    <property type="project" value="UniProtKB-KW"/>
</dbReference>
<keyword evidence="4" id="KW-0378">Hydrolase</keyword>
<organism evidence="14 15">
    <name type="scientific">Penicillium nalgiovense</name>
    <dbReference type="NCBI Taxonomy" id="60175"/>
    <lineage>
        <taxon>Eukaryota</taxon>
        <taxon>Fungi</taxon>
        <taxon>Dikarya</taxon>
        <taxon>Ascomycota</taxon>
        <taxon>Pezizomycotina</taxon>
        <taxon>Eurotiomycetes</taxon>
        <taxon>Eurotiomycetidae</taxon>
        <taxon>Eurotiales</taxon>
        <taxon>Aspergillaceae</taxon>
        <taxon>Penicillium</taxon>
    </lineage>
</organism>
<evidence type="ECO:0000256" key="1">
    <source>
        <dbReference type="ARBA" id="ARBA00004123"/>
    </source>
</evidence>
<evidence type="ECO:0000256" key="10">
    <source>
        <dbReference type="ARBA" id="ARBA00023163"/>
    </source>
</evidence>
<keyword evidence="11" id="KW-0539">Nucleus</keyword>
<keyword evidence="2" id="KW-0479">Metal-binding</keyword>
<dbReference type="GO" id="GO:0046486">
    <property type="term" value="P:glycerolipid metabolic process"/>
    <property type="evidence" value="ECO:0007669"/>
    <property type="project" value="UniProtKB-ARBA"/>
</dbReference>
<keyword evidence="5" id="KW-0862">Zinc</keyword>
<dbReference type="PANTHER" id="PTHR24185:SF1">
    <property type="entry name" value="CALCIUM-INDEPENDENT PHOSPHOLIPASE A2-GAMMA"/>
    <property type="match status" value="1"/>
</dbReference>
<feature type="transmembrane region" description="Helical" evidence="12">
    <location>
        <begin position="1292"/>
        <end position="1317"/>
    </location>
</feature>
<dbReference type="PROSITE" id="PS00518">
    <property type="entry name" value="ZF_RING_1"/>
    <property type="match status" value="1"/>
</dbReference>
<gene>
    <name evidence="14" type="ORF">PNAL_LOCUS10734</name>
</gene>
<keyword evidence="9" id="KW-0238">DNA-binding</keyword>
<evidence type="ECO:0000256" key="12">
    <source>
        <dbReference type="SAM" id="Phobius"/>
    </source>
</evidence>
<name>A0A9W4ITL5_PENNA</name>